<dbReference type="InterPro" id="IPR001584">
    <property type="entry name" value="Integrase_cat-core"/>
</dbReference>
<dbReference type="InterPro" id="IPR012337">
    <property type="entry name" value="RNaseH-like_sf"/>
</dbReference>
<dbReference type="AlphaFoldDB" id="A0AAW1N9V8"/>
<dbReference type="InterPro" id="IPR000953">
    <property type="entry name" value="Chromo/chromo_shadow_dom"/>
</dbReference>
<dbReference type="GO" id="GO:0005694">
    <property type="term" value="C:chromosome"/>
    <property type="evidence" value="ECO:0007669"/>
    <property type="project" value="UniProtKB-ARBA"/>
</dbReference>
<protein>
    <submittedName>
        <fullName evidence="3">Integrase core domain</fullName>
    </submittedName>
</protein>
<comment type="caution">
    <text evidence="3">The sequence shown here is derived from an EMBL/GenBank/DDBJ whole genome shotgun (WGS) entry which is preliminary data.</text>
</comment>
<accession>A0AAW1N9V8</accession>
<dbReference type="PANTHER" id="PTHR46585:SF1">
    <property type="entry name" value="CHROMO DOMAIN-CONTAINING PROTEIN"/>
    <property type="match status" value="1"/>
</dbReference>
<evidence type="ECO:0000259" key="1">
    <source>
        <dbReference type="PROSITE" id="PS50013"/>
    </source>
</evidence>
<reference evidence="3 4" key="1">
    <citation type="journal article" date="2024" name="BMC Genomics">
        <title>De novo assembly and annotation of Popillia japonica's genome with initial clues to its potential as an invasive pest.</title>
        <authorList>
            <person name="Cucini C."/>
            <person name="Boschi S."/>
            <person name="Funari R."/>
            <person name="Cardaioli E."/>
            <person name="Iannotti N."/>
            <person name="Marturano G."/>
            <person name="Paoli F."/>
            <person name="Bruttini M."/>
            <person name="Carapelli A."/>
            <person name="Frati F."/>
            <person name="Nardi F."/>
        </authorList>
    </citation>
    <scope>NUCLEOTIDE SEQUENCE [LARGE SCALE GENOMIC DNA]</scope>
    <source>
        <strain evidence="3">DMR45628</strain>
    </source>
</reference>
<dbReference type="Gene3D" id="3.30.420.10">
    <property type="entry name" value="Ribonuclease H-like superfamily/Ribonuclease H"/>
    <property type="match status" value="1"/>
</dbReference>
<gene>
    <name evidence="3" type="ORF">QE152_g1119</name>
</gene>
<organism evidence="3 4">
    <name type="scientific">Popillia japonica</name>
    <name type="common">Japanese beetle</name>
    <dbReference type="NCBI Taxonomy" id="7064"/>
    <lineage>
        <taxon>Eukaryota</taxon>
        <taxon>Metazoa</taxon>
        <taxon>Ecdysozoa</taxon>
        <taxon>Arthropoda</taxon>
        <taxon>Hexapoda</taxon>
        <taxon>Insecta</taxon>
        <taxon>Pterygota</taxon>
        <taxon>Neoptera</taxon>
        <taxon>Endopterygota</taxon>
        <taxon>Coleoptera</taxon>
        <taxon>Polyphaga</taxon>
        <taxon>Scarabaeiformia</taxon>
        <taxon>Scarabaeidae</taxon>
        <taxon>Rutelinae</taxon>
        <taxon>Popillia</taxon>
    </lineage>
</organism>
<dbReference type="InterPro" id="IPR036397">
    <property type="entry name" value="RNaseH_sf"/>
</dbReference>
<dbReference type="InterPro" id="IPR016197">
    <property type="entry name" value="Chromo-like_dom_sf"/>
</dbReference>
<sequence length="315" mass="37138">MSKLDVVEELHKPARRNYPRRRVIIKGLDDLWQADLADFTTYGRENKGFKYILMVIDCFSKYVWASPVKNKSAGDVAKAMRKILQGYRKPKNLQTDAGKEFYNSSFRQLMQQHDINHYSTYSTKKASIVERVIRTIKEKLYKNFSLRGNYKWVDILPTVTDTYNNTKHRTTRMKPHDVTRDNEEHLLKTAFNNIKMQGSRRFKIGDIVRISKHKSLFEKGYTPNWSTELFKITKINVTNPATYMLEDMQHKPILGSFYGPELEKTQHSDVYLIEKVLRRKGNKSKVLRRKGNKLYVKWLGLNDSFNSWINKDNIV</sequence>
<keyword evidence="4" id="KW-1185">Reference proteome</keyword>
<feature type="domain" description="Chromo" evidence="1">
    <location>
        <begin position="271"/>
        <end position="315"/>
    </location>
</feature>
<dbReference type="EMBL" id="JASPKY010000006">
    <property type="protein sequence ID" value="KAK9754669.1"/>
    <property type="molecule type" value="Genomic_DNA"/>
</dbReference>
<dbReference type="PROSITE" id="PS50013">
    <property type="entry name" value="CHROMO_2"/>
    <property type="match status" value="1"/>
</dbReference>
<dbReference type="SUPFAM" id="SSF54160">
    <property type="entry name" value="Chromo domain-like"/>
    <property type="match status" value="1"/>
</dbReference>
<dbReference type="GO" id="GO:0015074">
    <property type="term" value="P:DNA integration"/>
    <property type="evidence" value="ECO:0007669"/>
    <property type="project" value="InterPro"/>
</dbReference>
<name>A0AAW1N9V8_POPJA</name>
<dbReference type="Proteomes" id="UP001458880">
    <property type="component" value="Unassembled WGS sequence"/>
</dbReference>
<dbReference type="PANTHER" id="PTHR46585">
    <property type="entry name" value="INTEGRASE CORE DOMAIN CONTAINING PROTEIN"/>
    <property type="match status" value="1"/>
</dbReference>
<feature type="domain" description="Integrase catalytic" evidence="2">
    <location>
        <begin position="15"/>
        <end position="183"/>
    </location>
</feature>
<dbReference type="PROSITE" id="PS50994">
    <property type="entry name" value="INTEGRASE"/>
    <property type="match status" value="1"/>
</dbReference>
<dbReference type="SUPFAM" id="SSF53098">
    <property type="entry name" value="Ribonuclease H-like"/>
    <property type="match status" value="1"/>
</dbReference>
<evidence type="ECO:0000313" key="3">
    <source>
        <dbReference type="EMBL" id="KAK9754669.1"/>
    </source>
</evidence>
<proteinExistence type="predicted"/>
<evidence type="ECO:0000259" key="2">
    <source>
        <dbReference type="PROSITE" id="PS50994"/>
    </source>
</evidence>
<evidence type="ECO:0000313" key="4">
    <source>
        <dbReference type="Proteomes" id="UP001458880"/>
    </source>
</evidence>
<dbReference type="Pfam" id="PF00665">
    <property type="entry name" value="rve"/>
    <property type="match status" value="1"/>
</dbReference>
<dbReference type="GO" id="GO:0003676">
    <property type="term" value="F:nucleic acid binding"/>
    <property type="evidence" value="ECO:0007669"/>
    <property type="project" value="InterPro"/>
</dbReference>